<evidence type="ECO:0000313" key="1">
    <source>
        <dbReference type="EMBL" id="MCI86026.1"/>
    </source>
</evidence>
<dbReference type="Proteomes" id="UP000265520">
    <property type="component" value="Unassembled WGS sequence"/>
</dbReference>
<organism evidence="1 2">
    <name type="scientific">Trifolium medium</name>
    <dbReference type="NCBI Taxonomy" id="97028"/>
    <lineage>
        <taxon>Eukaryota</taxon>
        <taxon>Viridiplantae</taxon>
        <taxon>Streptophyta</taxon>
        <taxon>Embryophyta</taxon>
        <taxon>Tracheophyta</taxon>
        <taxon>Spermatophyta</taxon>
        <taxon>Magnoliopsida</taxon>
        <taxon>eudicotyledons</taxon>
        <taxon>Gunneridae</taxon>
        <taxon>Pentapetalae</taxon>
        <taxon>rosids</taxon>
        <taxon>fabids</taxon>
        <taxon>Fabales</taxon>
        <taxon>Fabaceae</taxon>
        <taxon>Papilionoideae</taxon>
        <taxon>50 kb inversion clade</taxon>
        <taxon>NPAAA clade</taxon>
        <taxon>Hologalegina</taxon>
        <taxon>IRL clade</taxon>
        <taxon>Trifolieae</taxon>
        <taxon>Trifolium</taxon>
    </lineage>
</organism>
<proteinExistence type="predicted"/>
<protein>
    <submittedName>
        <fullName evidence="1">Uncharacterized protein</fullName>
    </submittedName>
</protein>
<accession>A0A392VCG2</accession>
<sequence length="36" mass="3828">DDILSEVVWIGRGDKESGESSSEVVTVGMLCGDGDW</sequence>
<name>A0A392VCG2_9FABA</name>
<feature type="non-terminal residue" evidence="1">
    <location>
        <position position="1"/>
    </location>
</feature>
<dbReference type="EMBL" id="LXQA011130185">
    <property type="protein sequence ID" value="MCI86026.1"/>
    <property type="molecule type" value="Genomic_DNA"/>
</dbReference>
<comment type="caution">
    <text evidence="1">The sequence shown here is derived from an EMBL/GenBank/DDBJ whole genome shotgun (WGS) entry which is preliminary data.</text>
</comment>
<evidence type="ECO:0000313" key="2">
    <source>
        <dbReference type="Proteomes" id="UP000265520"/>
    </source>
</evidence>
<reference evidence="1 2" key="1">
    <citation type="journal article" date="2018" name="Front. Plant Sci.">
        <title>Red Clover (Trifolium pratense) and Zigzag Clover (T. medium) - A Picture of Genomic Similarities and Differences.</title>
        <authorList>
            <person name="Dluhosova J."/>
            <person name="Istvanek J."/>
            <person name="Nedelnik J."/>
            <person name="Repkova J."/>
        </authorList>
    </citation>
    <scope>NUCLEOTIDE SEQUENCE [LARGE SCALE GENOMIC DNA]</scope>
    <source>
        <strain evidence="2">cv. 10/8</strain>
        <tissue evidence="1">Leaf</tissue>
    </source>
</reference>
<dbReference type="AlphaFoldDB" id="A0A392VCG2"/>
<keyword evidence="2" id="KW-1185">Reference proteome</keyword>